<feature type="DNA-binding region" description="H-T-H motif" evidence="4">
    <location>
        <begin position="30"/>
        <end position="49"/>
    </location>
</feature>
<dbReference type="PANTHER" id="PTHR30055:SF234">
    <property type="entry name" value="HTH-TYPE TRANSCRIPTIONAL REGULATOR BETI"/>
    <property type="match status" value="1"/>
</dbReference>
<protein>
    <submittedName>
        <fullName evidence="6">TetR family transcriptional regulator</fullName>
    </submittedName>
</protein>
<dbReference type="PROSITE" id="PS50977">
    <property type="entry name" value="HTH_TETR_2"/>
    <property type="match status" value="1"/>
</dbReference>
<dbReference type="InterPro" id="IPR036271">
    <property type="entry name" value="Tet_transcr_reg_TetR-rel_C_sf"/>
</dbReference>
<dbReference type="InterPro" id="IPR050109">
    <property type="entry name" value="HTH-type_TetR-like_transc_reg"/>
</dbReference>
<sequence>MRQERAVHTRHRLVRAAAGEFARNGGAGTSLGRVCAAAEATMGALTFHFPTKQQLTDAVRKQGLDTTRAAARAAVRPGPRLQSVIDITHTAALLLQDNVVVRAANRLCQEGPDGRQEWYAAWLGIVRTLAEQAAKGGELNARTQPRQVVLLAACFVAGIETSAAAVAIGRGSTESSRRQLVQLWQTAIPSVAAAELCQALSPDSSVHGAGGGRCAADGHTPVT</sequence>
<dbReference type="SUPFAM" id="SSF48498">
    <property type="entry name" value="Tetracyclin repressor-like, C-terminal domain"/>
    <property type="match status" value="1"/>
</dbReference>
<dbReference type="EMBL" id="JASCIQ010000004">
    <property type="protein sequence ID" value="MDI3403259.1"/>
    <property type="molecule type" value="Genomic_DNA"/>
</dbReference>
<evidence type="ECO:0000256" key="2">
    <source>
        <dbReference type="ARBA" id="ARBA00023125"/>
    </source>
</evidence>
<keyword evidence="2 4" id="KW-0238">DNA-binding</keyword>
<dbReference type="Gene3D" id="1.10.357.10">
    <property type="entry name" value="Tetracycline Repressor, domain 2"/>
    <property type="match status" value="1"/>
</dbReference>
<comment type="caution">
    <text evidence="6">The sequence shown here is derived from an EMBL/GenBank/DDBJ whole genome shotgun (WGS) entry which is preliminary data.</text>
</comment>
<evidence type="ECO:0000256" key="4">
    <source>
        <dbReference type="PROSITE-ProRule" id="PRU00335"/>
    </source>
</evidence>
<name>A0ABT6S598_9ACTN</name>
<evidence type="ECO:0000256" key="3">
    <source>
        <dbReference type="ARBA" id="ARBA00023163"/>
    </source>
</evidence>
<dbReference type="SUPFAM" id="SSF46689">
    <property type="entry name" value="Homeodomain-like"/>
    <property type="match status" value="1"/>
</dbReference>
<dbReference type="RefSeq" id="WP_282541208.1">
    <property type="nucleotide sequence ID" value="NZ_JASCIQ010000004.1"/>
</dbReference>
<dbReference type="Proteomes" id="UP001223978">
    <property type="component" value="Unassembled WGS sequence"/>
</dbReference>
<accession>A0ABT6S598</accession>
<keyword evidence="7" id="KW-1185">Reference proteome</keyword>
<evidence type="ECO:0000313" key="6">
    <source>
        <dbReference type="EMBL" id="MDI3403259.1"/>
    </source>
</evidence>
<dbReference type="PANTHER" id="PTHR30055">
    <property type="entry name" value="HTH-TYPE TRANSCRIPTIONAL REGULATOR RUTR"/>
    <property type="match status" value="1"/>
</dbReference>
<reference evidence="6 7" key="1">
    <citation type="submission" date="2023-05" db="EMBL/GenBank/DDBJ databases">
        <title>Draft genome sequence of Streptomyces sp. B-S-A6 isolated from a cave soil in Thailand.</title>
        <authorList>
            <person name="Chamroensaksri N."/>
            <person name="Muangham S."/>
        </authorList>
    </citation>
    <scope>NUCLEOTIDE SEQUENCE [LARGE SCALE GENOMIC DNA]</scope>
    <source>
        <strain evidence="6 7">B-S-A6</strain>
    </source>
</reference>
<proteinExistence type="predicted"/>
<evidence type="ECO:0000259" key="5">
    <source>
        <dbReference type="PROSITE" id="PS50977"/>
    </source>
</evidence>
<keyword evidence="1" id="KW-0805">Transcription regulation</keyword>
<dbReference type="InterPro" id="IPR009057">
    <property type="entry name" value="Homeodomain-like_sf"/>
</dbReference>
<evidence type="ECO:0000256" key="1">
    <source>
        <dbReference type="ARBA" id="ARBA00023015"/>
    </source>
</evidence>
<feature type="domain" description="HTH tetR-type" evidence="5">
    <location>
        <begin position="7"/>
        <end position="67"/>
    </location>
</feature>
<evidence type="ECO:0000313" key="7">
    <source>
        <dbReference type="Proteomes" id="UP001223978"/>
    </source>
</evidence>
<gene>
    <name evidence="6" type="ORF">QIS96_05400</name>
</gene>
<dbReference type="Pfam" id="PF00440">
    <property type="entry name" value="TetR_N"/>
    <property type="match status" value="1"/>
</dbReference>
<dbReference type="InterPro" id="IPR001647">
    <property type="entry name" value="HTH_TetR"/>
</dbReference>
<organism evidence="6 7">
    <name type="scientific">Streptomyces cavernicola</name>
    <dbReference type="NCBI Taxonomy" id="3043613"/>
    <lineage>
        <taxon>Bacteria</taxon>
        <taxon>Bacillati</taxon>
        <taxon>Actinomycetota</taxon>
        <taxon>Actinomycetes</taxon>
        <taxon>Kitasatosporales</taxon>
        <taxon>Streptomycetaceae</taxon>
        <taxon>Streptomyces</taxon>
    </lineage>
</organism>
<keyword evidence="3" id="KW-0804">Transcription</keyword>